<reference evidence="6 7" key="1">
    <citation type="journal article" date="2011" name="J. Bacteriol.">
        <title>Complete genome of the cellulolytic ruminal bacterium Ruminococcus albus 7.</title>
        <authorList>
            <person name="Suen G."/>
            <person name="Stevenson D.M."/>
            <person name="Bruce D.C."/>
            <person name="Chertkov O."/>
            <person name="Copeland A."/>
            <person name="Cheng J.F."/>
            <person name="Detter C."/>
            <person name="Detter J.C."/>
            <person name="Goodwin L.A."/>
            <person name="Han C.S."/>
            <person name="Hauser L.J."/>
            <person name="Ivanova N.N."/>
            <person name="Kyrpides N.C."/>
            <person name="Land M.L."/>
            <person name="Lapidus A."/>
            <person name="Lucas S."/>
            <person name="Ovchinnikova G."/>
            <person name="Pitluck S."/>
            <person name="Tapia R."/>
            <person name="Woyke T."/>
            <person name="Boyum J."/>
            <person name="Mead D."/>
            <person name="Weimer P.J."/>
        </authorList>
    </citation>
    <scope>NUCLEOTIDE SEQUENCE [LARGE SCALE GENOMIC DNA]</scope>
    <source>
        <strain evidence="7">ATCC 27210 / DSM 20455 / JCM 14654 / NCDO 2250 / 7</strain>
    </source>
</reference>
<dbReference type="InterPro" id="IPR046947">
    <property type="entry name" value="LytR-like"/>
</dbReference>
<comment type="function">
    <text evidence="2">May play the central regulatory role in sporulation. It may be an element of the effector pathway responsible for the activation of sporulation genes in response to nutritional stress. Spo0A may act in concert with spo0H (a sigma factor) to control the expression of some genes that are critical to the sporulation process.</text>
</comment>
<dbReference type="GO" id="GO:0000156">
    <property type="term" value="F:phosphorelay response regulator activity"/>
    <property type="evidence" value="ECO:0007669"/>
    <property type="project" value="InterPro"/>
</dbReference>
<dbReference type="SMART" id="SM00850">
    <property type="entry name" value="LytTR"/>
    <property type="match status" value="1"/>
</dbReference>
<dbReference type="EMBL" id="CP002403">
    <property type="protein sequence ID" value="ADU22034.1"/>
    <property type="molecule type" value="Genomic_DNA"/>
</dbReference>
<evidence type="ECO:0000256" key="1">
    <source>
        <dbReference type="ARBA" id="ARBA00018672"/>
    </source>
</evidence>
<dbReference type="GO" id="GO:0003677">
    <property type="term" value="F:DNA binding"/>
    <property type="evidence" value="ECO:0007669"/>
    <property type="project" value="InterPro"/>
</dbReference>
<dbReference type="SUPFAM" id="SSF52172">
    <property type="entry name" value="CheY-like"/>
    <property type="match status" value="1"/>
</dbReference>
<dbReference type="KEGG" id="ral:Rumal_1533"/>
<evidence type="ECO:0000256" key="3">
    <source>
        <dbReference type="PROSITE-ProRule" id="PRU00169"/>
    </source>
</evidence>
<dbReference type="RefSeq" id="WP_013498199.1">
    <property type="nucleotide sequence ID" value="NC_014833.1"/>
</dbReference>
<dbReference type="Proteomes" id="UP000006919">
    <property type="component" value="Chromosome"/>
</dbReference>
<gene>
    <name evidence="6" type="ordered locus">Rumal_1533</name>
</gene>
<protein>
    <recommendedName>
        <fullName evidence="1">Stage 0 sporulation protein A homolog</fullName>
    </recommendedName>
</protein>
<accession>E6UH42</accession>
<proteinExistence type="predicted"/>
<dbReference type="InterPro" id="IPR001789">
    <property type="entry name" value="Sig_transdc_resp-reg_receiver"/>
</dbReference>
<organism evidence="6 7">
    <name type="scientific">Ruminococcus albus (strain ATCC 27210 / DSM 20455 / JCM 14654 / NCDO 2250 / 7)</name>
    <dbReference type="NCBI Taxonomy" id="697329"/>
    <lineage>
        <taxon>Bacteria</taxon>
        <taxon>Bacillati</taxon>
        <taxon>Bacillota</taxon>
        <taxon>Clostridia</taxon>
        <taxon>Eubacteriales</taxon>
        <taxon>Oscillospiraceae</taxon>
        <taxon>Ruminococcus</taxon>
    </lineage>
</organism>
<evidence type="ECO:0000256" key="2">
    <source>
        <dbReference type="ARBA" id="ARBA00024867"/>
    </source>
</evidence>
<evidence type="ECO:0000313" key="7">
    <source>
        <dbReference type="Proteomes" id="UP000006919"/>
    </source>
</evidence>
<sequence>MINIAICDDEKICIDTLLNDITEIYGDTTRFHFRSFNSGEDIISNFTRGQFDIIFMDIEMAEMDGLKTAEYIRSLDRNVILAFLTNYEKFVYSGYEVNAFRYILKDQPRPIYIKQIKDTINEYNRKLKYITIYSNDVLQKLMIDDIYYIEVYSREIIIHLADKCHRTTGKLKDYEDTFKGMYFAKPDRSHLVNAANIDFVEKDRLLLKNGEHLYISRRHYKDIVEAFIEYTKSRCI</sequence>
<feature type="domain" description="Response regulatory" evidence="4">
    <location>
        <begin position="3"/>
        <end position="120"/>
    </location>
</feature>
<evidence type="ECO:0000259" key="5">
    <source>
        <dbReference type="PROSITE" id="PS50930"/>
    </source>
</evidence>
<dbReference type="OrthoDB" id="1839448at2"/>
<evidence type="ECO:0000313" key="6">
    <source>
        <dbReference type="EMBL" id="ADU22034.1"/>
    </source>
</evidence>
<dbReference type="PANTHER" id="PTHR37299">
    <property type="entry name" value="TRANSCRIPTIONAL REGULATOR-RELATED"/>
    <property type="match status" value="1"/>
</dbReference>
<dbReference type="Gene3D" id="2.40.50.1020">
    <property type="entry name" value="LytTr DNA-binding domain"/>
    <property type="match status" value="1"/>
</dbReference>
<name>E6UH42_RUMA7</name>
<feature type="domain" description="HTH LytTR-type" evidence="5">
    <location>
        <begin position="130"/>
        <end position="229"/>
    </location>
</feature>
<dbReference type="PROSITE" id="PS50110">
    <property type="entry name" value="RESPONSE_REGULATORY"/>
    <property type="match status" value="1"/>
</dbReference>
<dbReference type="AlphaFoldDB" id="E6UH42"/>
<dbReference type="SMART" id="SM00448">
    <property type="entry name" value="REC"/>
    <property type="match status" value="1"/>
</dbReference>
<dbReference type="Gene3D" id="3.40.50.2300">
    <property type="match status" value="1"/>
</dbReference>
<dbReference type="InterPro" id="IPR007492">
    <property type="entry name" value="LytTR_DNA-bd_dom"/>
</dbReference>
<dbReference type="STRING" id="697329.Rumal_1533"/>
<dbReference type="HOGENOM" id="CLU_000445_14_2_9"/>
<dbReference type="PANTHER" id="PTHR37299:SF1">
    <property type="entry name" value="STAGE 0 SPORULATION PROTEIN A HOMOLOG"/>
    <property type="match status" value="1"/>
</dbReference>
<evidence type="ECO:0000259" key="4">
    <source>
        <dbReference type="PROSITE" id="PS50110"/>
    </source>
</evidence>
<feature type="modified residue" description="4-aspartylphosphate" evidence="3">
    <location>
        <position position="57"/>
    </location>
</feature>
<dbReference type="eggNOG" id="COG3279">
    <property type="taxonomic scope" value="Bacteria"/>
</dbReference>
<dbReference type="PROSITE" id="PS50930">
    <property type="entry name" value="HTH_LYTTR"/>
    <property type="match status" value="1"/>
</dbReference>
<dbReference type="Pfam" id="PF04397">
    <property type="entry name" value="LytTR"/>
    <property type="match status" value="1"/>
</dbReference>
<keyword evidence="3" id="KW-0597">Phosphoprotein</keyword>
<dbReference type="Pfam" id="PF00072">
    <property type="entry name" value="Response_reg"/>
    <property type="match status" value="1"/>
</dbReference>
<dbReference type="InterPro" id="IPR011006">
    <property type="entry name" value="CheY-like_superfamily"/>
</dbReference>